<dbReference type="Proteomes" id="UP000481153">
    <property type="component" value="Unassembled WGS sequence"/>
</dbReference>
<evidence type="ECO:0000259" key="6">
    <source>
        <dbReference type="SMART" id="SM00415"/>
    </source>
</evidence>
<feature type="compositionally biased region" description="Basic and acidic residues" evidence="5">
    <location>
        <begin position="229"/>
        <end position="238"/>
    </location>
</feature>
<evidence type="ECO:0000313" key="7">
    <source>
        <dbReference type="EMBL" id="KAF0743097.1"/>
    </source>
</evidence>
<dbReference type="GO" id="GO:0005634">
    <property type="term" value="C:nucleus"/>
    <property type="evidence" value="ECO:0007669"/>
    <property type="project" value="UniProtKB-SubCell"/>
</dbReference>
<dbReference type="AlphaFoldDB" id="A0A6G0XRL8"/>
<dbReference type="PANTHER" id="PTHR10015">
    <property type="entry name" value="HEAT SHOCK TRANSCRIPTION FACTOR"/>
    <property type="match status" value="1"/>
</dbReference>
<dbReference type="SMART" id="SM00415">
    <property type="entry name" value="HSF"/>
    <property type="match status" value="1"/>
</dbReference>
<evidence type="ECO:0000256" key="5">
    <source>
        <dbReference type="SAM" id="MobiDB-lite"/>
    </source>
</evidence>
<evidence type="ECO:0000256" key="4">
    <source>
        <dbReference type="RuleBase" id="RU004020"/>
    </source>
</evidence>
<dbReference type="PANTHER" id="PTHR10015:SF427">
    <property type="entry name" value="HEAT SHOCK FACTOR PROTEIN"/>
    <property type="match status" value="1"/>
</dbReference>
<keyword evidence="3" id="KW-0539">Nucleus</keyword>
<feature type="compositionally biased region" description="Polar residues" evidence="5">
    <location>
        <begin position="127"/>
        <end position="138"/>
    </location>
</feature>
<keyword evidence="2" id="KW-0238">DNA-binding</keyword>
<evidence type="ECO:0000256" key="3">
    <source>
        <dbReference type="ARBA" id="ARBA00023242"/>
    </source>
</evidence>
<feature type="region of interest" description="Disordered" evidence="5">
    <location>
        <begin position="123"/>
        <end position="154"/>
    </location>
</feature>
<evidence type="ECO:0000256" key="2">
    <source>
        <dbReference type="ARBA" id="ARBA00023125"/>
    </source>
</evidence>
<feature type="domain" description="HSF-type DNA-binding" evidence="6">
    <location>
        <begin position="18"/>
        <end position="115"/>
    </location>
</feature>
<gene>
    <name evidence="7" type="ORF">Ae201684_002154</name>
</gene>
<organism evidence="7 8">
    <name type="scientific">Aphanomyces euteiches</name>
    <dbReference type="NCBI Taxonomy" id="100861"/>
    <lineage>
        <taxon>Eukaryota</taxon>
        <taxon>Sar</taxon>
        <taxon>Stramenopiles</taxon>
        <taxon>Oomycota</taxon>
        <taxon>Saprolegniomycetes</taxon>
        <taxon>Saprolegniales</taxon>
        <taxon>Verrucalvaceae</taxon>
        <taxon>Aphanomyces</taxon>
    </lineage>
</organism>
<proteinExistence type="inferred from homology"/>
<name>A0A6G0XRL8_9STRA</name>
<feature type="region of interest" description="Disordered" evidence="5">
    <location>
        <begin position="171"/>
        <end position="242"/>
    </location>
</feature>
<reference evidence="7 8" key="1">
    <citation type="submission" date="2019-07" db="EMBL/GenBank/DDBJ databases">
        <title>Genomics analysis of Aphanomyces spp. identifies a new class of oomycete effector associated with host adaptation.</title>
        <authorList>
            <person name="Gaulin E."/>
        </authorList>
    </citation>
    <scope>NUCLEOTIDE SEQUENCE [LARGE SCALE GENOMIC DNA]</scope>
    <source>
        <strain evidence="7 8">ATCC 201684</strain>
    </source>
</reference>
<comment type="subcellular location">
    <subcellularLocation>
        <location evidence="1">Nucleus</location>
    </subcellularLocation>
</comment>
<dbReference type="GO" id="GO:0003700">
    <property type="term" value="F:DNA-binding transcription factor activity"/>
    <property type="evidence" value="ECO:0007669"/>
    <property type="project" value="InterPro"/>
</dbReference>
<dbReference type="EMBL" id="VJMJ01000022">
    <property type="protein sequence ID" value="KAF0743097.1"/>
    <property type="molecule type" value="Genomic_DNA"/>
</dbReference>
<evidence type="ECO:0000313" key="8">
    <source>
        <dbReference type="Proteomes" id="UP000481153"/>
    </source>
</evidence>
<feature type="compositionally biased region" description="Basic and acidic residues" evidence="5">
    <location>
        <begin position="195"/>
        <end position="219"/>
    </location>
</feature>
<evidence type="ECO:0000256" key="1">
    <source>
        <dbReference type="ARBA" id="ARBA00004123"/>
    </source>
</evidence>
<dbReference type="PRINTS" id="PR00056">
    <property type="entry name" value="HSFDOMAIN"/>
</dbReference>
<dbReference type="InterPro" id="IPR036388">
    <property type="entry name" value="WH-like_DNA-bd_sf"/>
</dbReference>
<dbReference type="Gene3D" id="1.10.10.10">
    <property type="entry name" value="Winged helix-like DNA-binding domain superfamily/Winged helix DNA-binding domain"/>
    <property type="match status" value="1"/>
</dbReference>
<dbReference type="InterPro" id="IPR000232">
    <property type="entry name" value="HSF_DNA-bd"/>
</dbReference>
<dbReference type="VEuPathDB" id="FungiDB:AeMF1_009980"/>
<dbReference type="FunFam" id="1.10.10.10:FF:000286">
    <property type="entry name" value="Heat shock transcription factor"/>
    <property type="match status" value="1"/>
</dbReference>
<protein>
    <recommendedName>
        <fullName evidence="6">HSF-type DNA-binding domain-containing protein</fullName>
    </recommendedName>
</protein>
<comment type="similarity">
    <text evidence="4">Belongs to the HSF family.</text>
</comment>
<comment type="caution">
    <text evidence="7">The sequence shown here is derived from an EMBL/GenBank/DDBJ whole genome shotgun (WGS) entry which is preliminary data.</text>
</comment>
<dbReference type="GO" id="GO:0043565">
    <property type="term" value="F:sequence-specific DNA binding"/>
    <property type="evidence" value="ECO:0007669"/>
    <property type="project" value="InterPro"/>
</dbReference>
<dbReference type="InterPro" id="IPR036390">
    <property type="entry name" value="WH_DNA-bd_sf"/>
</dbReference>
<keyword evidence="8" id="KW-1185">Reference proteome</keyword>
<dbReference type="Pfam" id="PF00447">
    <property type="entry name" value="HSF_DNA-bind"/>
    <property type="match status" value="1"/>
</dbReference>
<sequence>MSDSTFARSSPKAQLSTGTPPFLASLFDLLSKEDPAVIRWCEDGKSFGIFNVAVLEAYVLPTYYRHNNFSSFQRQLNYFGFRRILKPRMFEPGTFYAQPFFLRDDPSKMLLIKRKTYRFKGARSHRPTSYVQQASRSLPLQGHGIPPVRRRSNATQQQAIYALRGLSRAMSEPSDELLTDTKWRDGDENESVDDGNLHSPDKKPSRDDADDDGMAKEENPFEPIPFEQNRGDEWKVPDEDVALLSSMMNPSLSIASPPEYHTPQH</sequence>
<dbReference type="SUPFAM" id="SSF46785">
    <property type="entry name" value="Winged helix' DNA-binding domain"/>
    <property type="match status" value="1"/>
</dbReference>
<accession>A0A6G0XRL8</accession>